<evidence type="ECO:0000313" key="5">
    <source>
        <dbReference type="Proteomes" id="UP001500213"/>
    </source>
</evidence>
<keyword evidence="2" id="KW-0732">Signal</keyword>
<organism evidence="4 5">
    <name type="scientific">Gryllotalpicola kribbensis</name>
    <dbReference type="NCBI Taxonomy" id="993084"/>
    <lineage>
        <taxon>Bacteria</taxon>
        <taxon>Bacillati</taxon>
        <taxon>Actinomycetota</taxon>
        <taxon>Actinomycetes</taxon>
        <taxon>Micrococcales</taxon>
        <taxon>Microbacteriaceae</taxon>
        <taxon>Gryllotalpicola</taxon>
    </lineage>
</organism>
<dbReference type="SUPFAM" id="SSF49785">
    <property type="entry name" value="Galactose-binding domain-like"/>
    <property type="match status" value="3"/>
</dbReference>
<dbReference type="InterPro" id="IPR003305">
    <property type="entry name" value="CenC_carb-bd"/>
</dbReference>
<keyword evidence="1" id="KW-0378">Hydrolase</keyword>
<proteinExistence type="predicted"/>
<evidence type="ECO:0000313" key="4">
    <source>
        <dbReference type="EMBL" id="GAA4187883.1"/>
    </source>
</evidence>
<dbReference type="InterPro" id="IPR006311">
    <property type="entry name" value="TAT_signal"/>
</dbReference>
<name>A0ABP8AQV2_9MICO</name>
<evidence type="ECO:0000256" key="1">
    <source>
        <dbReference type="ARBA" id="ARBA00022801"/>
    </source>
</evidence>
<reference evidence="5" key="1">
    <citation type="journal article" date="2019" name="Int. J. Syst. Evol. Microbiol.">
        <title>The Global Catalogue of Microorganisms (GCM) 10K type strain sequencing project: providing services to taxonomists for standard genome sequencing and annotation.</title>
        <authorList>
            <consortium name="The Broad Institute Genomics Platform"/>
            <consortium name="The Broad Institute Genome Sequencing Center for Infectious Disease"/>
            <person name="Wu L."/>
            <person name="Ma J."/>
        </authorList>
    </citation>
    <scope>NUCLEOTIDE SEQUENCE [LARGE SCALE GENOMIC DNA]</scope>
    <source>
        <strain evidence="5">JCM 17593</strain>
    </source>
</reference>
<dbReference type="Pfam" id="PF02018">
    <property type="entry name" value="CBM_4_9"/>
    <property type="match status" value="2"/>
</dbReference>
<comment type="caution">
    <text evidence="4">The sequence shown here is derived from an EMBL/GenBank/DDBJ whole genome shotgun (WGS) entry which is preliminary data.</text>
</comment>
<keyword evidence="5" id="KW-1185">Reference proteome</keyword>
<feature type="domain" description="CBM-cenC" evidence="3">
    <location>
        <begin position="276"/>
        <end position="401"/>
    </location>
</feature>
<sequence>MFLMPNRSTRTRLLAVLAVLAAVAGVMTATTLPSSSAKAADASKFDPGMIISDQVFYDSSSLTASQAQSFIVSKGASCTNNGSIPCLKNLVVSSPSIAANQYCSAISARSGLNAGTVFATVGKACGISPAVLITLVEKEQSLVSKSKPTSYMYQEAAGFACPDTAPCSEDYAGFFSQIYAAARQFQIYRQYPSSFNYQAGRTNNIQYNPDKGCGTKAVYIENQATAGLYDYTPYVPNAAALANLYGTGDTCSAYGNRNFWRIYSDWFGDPQNGTLKCPTFDGCVTGWTFTGTVNRKVYQDSGAKSGSGYIDLSTPTVGSSMQQSLTVPTAVGDAYQATVWVRTKAGTKTTGKFVIWGTGGSGNEAAIKTFTATSTWTQVTVNFTAAMKSHTALKVQFYLQSANTHLYLDEIGLQAQTRQPARTAVPLQSPSFESGATGWGFGNGQLNRSVVTGAAQSGTHYLATNTSVVGRSVAQDVPWPVARASAYTATIWVKTQRDKPFSGKLALWSLGGTSAVATTTFTAGSTWQPVSTTLTVTNQAATHLKVEVYENTLAPQTLLIDNVSLQANLLPNGSLESGSTGWGIHESRTNMTVYASSQVGSPGPVDGAHLGATNTPNANGSIEANVTRKLAAGDSYTATIWLRSGSAGSTFKGTLALWELGPDGNSAASAAVSVGTKWTKYTVSLTVQHSTATSLRLQLYQTANGPTVFFDGAVIH</sequence>
<feature type="chain" id="PRO_5046729582" description="CBM-cenC domain-containing protein" evidence="2">
    <location>
        <begin position="29"/>
        <end position="716"/>
    </location>
</feature>
<dbReference type="InterPro" id="IPR008979">
    <property type="entry name" value="Galactose-bd-like_sf"/>
</dbReference>
<accession>A0ABP8AQV2</accession>
<dbReference type="Gene3D" id="2.60.120.260">
    <property type="entry name" value="Galactose-binding domain-like"/>
    <property type="match status" value="3"/>
</dbReference>
<feature type="signal peptide" evidence="2">
    <location>
        <begin position="1"/>
        <end position="28"/>
    </location>
</feature>
<dbReference type="EMBL" id="BAABBX010000010">
    <property type="protein sequence ID" value="GAA4187883.1"/>
    <property type="molecule type" value="Genomic_DNA"/>
</dbReference>
<dbReference type="Proteomes" id="UP001500213">
    <property type="component" value="Unassembled WGS sequence"/>
</dbReference>
<evidence type="ECO:0000259" key="3">
    <source>
        <dbReference type="Pfam" id="PF02018"/>
    </source>
</evidence>
<evidence type="ECO:0000256" key="2">
    <source>
        <dbReference type="SAM" id="SignalP"/>
    </source>
</evidence>
<feature type="domain" description="CBM-cenC" evidence="3">
    <location>
        <begin position="429"/>
        <end position="549"/>
    </location>
</feature>
<gene>
    <name evidence="4" type="ORF">GCM10022288_13440</name>
</gene>
<dbReference type="PROSITE" id="PS51318">
    <property type="entry name" value="TAT"/>
    <property type="match status" value="1"/>
</dbReference>
<protein>
    <recommendedName>
        <fullName evidence="3">CBM-cenC domain-containing protein</fullName>
    </recommendedName>
</protein>